<evidence type="ECO:0000313" key="5">
    <source>
        <dbReference type="EMBL" id="TIC62748.1"/>
    </source>
</evidence>
<feature type="transmembrane region" description="Helical" evidence="1">
    <location>
        <begin position="6"/>
        <end position="29"/>
    </location>
</feature>
<dbReference type="Proteomes" id="UP000305647">
    <property type="component" value="Unassembled WGS sequence"/>
</dbReference>
<dbReference type="EMBL" id="SPRO01000003">
    <property type="protein sequence ID" value="TIC33939.1"/>
    <property type="molecule type" value="Genomic_DNA"/>
</dbReference>
<evidence type="ECO:0000313" key="3">
    <source>
        <dbReference type="EMBL" id="TIC04181.1"/>
    </source>
</evidence>
<accession>A0A4T0PY43</accession>
<dbReference type="Proteomes" id="UP000305362">
    <property type="component" value="Unassembled WGS sequence"/>
</dbReference>
<evidence type="ECO:0000313" key="10">
    <source>
        <dbReference type="Proteomes" id="UP000307169"/>
    </source>
</evidence>
<gene>
    <name evidence="5" type="ORF">E3Q01_03781</name>
    <name evidence="6" type="ORF">E3Q02_00687</name>
    <name evidence="7" type="ORF">E3Q03_00757</name>
    <name evidence="4" type="ORF">E3Q10_00567</name>
    <name evidence="3" type="ORF">E3Q17_00543</name>
    <name evidence="2" type="ORF">E3Q22_00846</name>
</gene>
<organism evidence="6 11">
    <name type="scientific">Wallemia mellicola</name>
    <dbReference type="NCBI Taxonomy" id="1708541"/>
    <lineage>
        <taxon>Eukaryota</taxon>
        <taxon>Fungi</taxon>
        <taxon>Dikarya</taxon>
        <taxon>Basidiomycota</taxon>
        <taxon>Wallemiomycotina</taxon>
        <taxon>Wallemiomycetes</taxon>
        <taxon>Wallemiales</taxon>
        <taxon>Wallemiaceae</taxon>
        <taxon>Wallemia</taxon>
    </lineage>
</organism>
<dbReference type="Proteomes" id="UP000310685">
    <property type="component" value="Unassembled WGS sequence"/>
</dbReference>
<proteinExistence type="predicted"/>
<dbReference type="EMBL" id="SPRX01000062">
    <property type="protein sequence ID" value="TIC62748.1"/>
    <property type="molecule type" value="Genomic_DNA"/>
</dbReference>
<dbReference type="EMBL" id="SPRW01000004">
    <property type="protein sequence ID" value="TIC70342.1"/>
    <property type="molecule type" value="Genomic_DNA"/>
</dbReference>
<sequence>MVKQFVDINILLVIAVAILSLFIVSPYVLNNEAQKAASVSEREAKVAERESLVASRETALYWKSIPPPEEVKEEETECITDQSLVLRELELTRWESTLNKRESNLSRRESWLIENCLSVPHQAKKRLKESAKCMEIIDYLH</sequence>
<evidence type="ECO:0000313" key="4">
    <source>
        <dbReference type="EMBL" id="TIC33939.1"/>
    </source>
</evidence>
<evidence type="ECO:0000256" key="1">
    <source>
        <dbReference type="SAM" id="Phobius"/>
    </source>
</evidence>
<dbReference type="EMBL" id="SPRV01000005">
    <property type="protein sequence ID" value="TIC70788.1"/>
    <property type="molecule type" value="Genomic_DNA"/>
</dbReference>
<dbReference type="OrthoDB" id="3360125at2759"/>
<name>A0A4T0PY43_9BASI</name>
<dbReference type="Proteomes" id="UP000310708">
    <property type="component" value="Unassembled WGS sequence"/>
</dbReference>
<evidence type="ECO:0000313" key="2">
    <source>
        <dbReference type="EMBL" id="TIB81659.1"/>
    </source>
</evidence>
<dbReference type="EMBL" id="SPRH01000004">
    <property type="protein sequence ID" value="TIC04181.1"/>
    <property type="molecule type" value="Genomic_DNA"/>
</dbReference>
<comment type="caution">
    <text evidence="6">The sequence shown here is derived from an EMBL/GenBank/DDBJ whole genome shotgun (WGS) entry which is preliminary data.</text>
</comment>
<dbReference type="EMBL" id="SPRC01000006">
    <property type="protein sequence ID" value="TIB81659.1"/>
    <property type="molecule type" value="Genomic_DNA"/>
</dbReference>
<keyword evidence="1" id="KW-0472">Membrane</keyword>
<keyword evidence="1" id="KW-0812">Transmembrane</keyword>
<evidence type="ECO:0000313" key="7">
    <source>
        <dbReference type="EMBL" id="TIC70788.1"/>
    </source>
</evidence>
<dbReference type="Proteomes" id="UP000309601">
    <property type="component" value="Unassembled WGS sequence"/>
</dbReference>
<evidence type="ECO:0000313" key="13">
    <source>
        <dbReference type="Proteomes" id="UP000310708"/>
    </source>
</evidence>
<keyword evidence="1" id="KW-1133">Transmembrane helix</keyword>
<reference evidence="8 9" key="1">
    <citation type="submission" date="2019-03" db="EMBL/GenBank/DDBJ databases">
        <title>Sequencing 25 genomes of Wallemia mellicola.</title>
        <authorList>
            <person name="Gostincar C."/>
        </authorList>
    </citation>
    <scope>NUCLEOTIDE SEQUENCE [LARGE SCALE GENOMIC DNA]</scope>
    <source>
        <strain evidence="3 10">EXF-1262</strain>
        <strain evidence="6 11">EXF-1274</strain>
        <strain evidence="7 8">EXF-1277</strain>
        <strain evidence="2 12">EXF-6152</strain>
        <strain evidence="5 13">EXF-757</strain>
        <strain evidence="4 9">EXF-8738</strain>
    </source>
</reference>
<dbReference type="Proteomes" id="UP000307169">
    <property type="component" value="Unassembled WGS sequence"/>
</dbReference>
<evidence type="ECO:0000313" key="9">
    <source>
        <dbReference type="Proteomes" id="UP000305647"/>
    </source>
</evidence>
<evidence type="ECO:0000313" key="11">
    <source>
        <dbReference type="Proteomes" id="UP000309601"/>
    </source>
</evidence>
<evidence type="ECO:0000313" key="6">
    <source>
        <dbReference type="EMBL" id="TIC70342.1"/>
    </source>
</evidence>
<evidence type="ECO:0000313" key="8">
    <source>
        <dbReference type="Proteomes" id="UP000305362"/>
    </source>
</evidence>
<dbReference type="AlphaFoldDB" id="A0A4T0PY43"/>
<evidence type="ECO:0000313" key="12">
    <source>
        <dbReference type="Proteomes" id="UP000310685"/>
    </source>
</evidence>
<protein>
    <submittedName>
        <fullName evidence="6">Uncharacterized protein</fullName>
    </submittedName>
</protein>